<sequence length="189" mass="21612">MIECDCCQSWYHSVCQNLSKTEATLISEGVDKGIKWFCHICKPNWIVKTNNQQGKSTEEKLDAINFTLKELAEKIDHHKSNLAGPERSYSEALKSHTERIVKTLDENTNNVKQQHLLLQQTMNQTDAESRKTNAILYGIKETPGQAVIEQVHEFMKHDCFFHTESPISGYRLGSKKQEVSGEWIFPTTA</sequence>
<dbReference type="InterPro" id="IPR013083">
    <property type="entry name" value="Znf_RING/FYVE/PHD"/>
</dbReference>
<comment type="caution">
    <text evidence="1">The sequence shown here is derived from an EMBL/GenBank/DDBJ whole genome shotgun (WGS) entry which is preliminary data.</text>
</comment>
<dbReference type="EMBL" id="VXIV02003154">
    <property type="protein sequence ID" value="KAF6020658.1"/>
    <property type="molecule type" value="Genomic_DNA"/>
</dbReference>
<evidence type="ECO:0008006" key="4">
    <source>
        <dbReference type="Google" id="ProtNLM"/>
    </source>
</evidence>
<protein>
    <recommendedName>
        <fullName evidence="4">PHD-type domain-containing protein</fullName>
    </recommendedName>
</protein>
<evidence type="ECO:0000313" key="2">
    <source>
        <dbReference type="EMBL" id="KAF6040822.1"/>
    </source>
</evidence>
<reference evidence="1 3" key="2">
    <citation type="submission" date="2020-06" db="EMBL/GenBank/DDBJ databases">
        <title>Draft genome of Bugula neritina, a colonial animal packing powerful symbionts and potential medicines.</title>
        <authorList>
            <person name="Rayko M."/>
        </authorList>
    </citation>
    <scope>NUCLEOTIDE SEQUENCE [LARGE SCALE GENOMIC DNA]</scope>
    <source>
        <strain evidence="1">Kwan_BN1</strain>
    </source>
</reference>
<gene>
    <name evidence="2" type="ORF">EB796_000878</name>
    <name evidence="1" type="ORF">EB796_021028</name>
</gene>
<organism evidence="1 3">
    <name type="scientific">Bugula neritina</name>
    <name type="common">Brown bryozoan</name>
    <name type="synonym">Sertularia neritina</name>
    <dbReference type="NCBI Taxonomy" id="10212"/>
    <lineage>
        <taxon>Eukaryota</taxon>
        <taxon>Metazoa</taxon>
        <taxon>Spiralia</taxon>
        <taxon>Lophotrochozoa</taxon>
        <taxon>Bryozoa</taxon>
        <taxon>Gymnolaemata</taxon>
        <taxon>Cheilostomatida</taxon>
        <taxon>Flustrina</taxon>
        <taxon>Buguloidea</taxon>
        <taxon>Bugulidae</taxon>
        <taxon>Bugula</taxon>
    </lineage>
</organism>
<dbReference type="AlphaFoldDB" id="A0A7J7J5F4"/>
<dbReference type="EMBL" id="VXIV02000099">
    <property type="protein sequence ID" value="KAF6040822.1"/>
    <property type="molecule type" value="Genomic_DNA"/>
</dbReference>
<evidence type="ECO:0000313" key="1">
    <source>
        <dbReference type="EMBL" id="KAF6020658.1"/>
    </source>
</evidence>
<evidence type="ECO:0000313" key="3">
    <source>
        <dbReference type="Proteomes" id="UP000593567"/>
    </source>
</evidence>
<proteinExistence type="predicted"/>
<dbReference type="InterPro" id="IPR011011">
    <property type="entry name" value="Znf_FYVE_PHD"/>
</dbReference>
<name>A0A7J7J5F4_BUGNE</name>
<reference evidence="1 3" key="1">
    <citation type="submission" date="2019-09" db="EMBL/GenBank/DDBJ databases">
        <authorList>
            <person name="Raiko M."/>
            <person name="Komissarov A."/>
            <person name="Rhodes A."/>
            <person name="Kliver S."/>
            <person name="Lim-Fong G."/>
            <person name="Kwan J."/>
            <person name="O'Brien S.J."/>
            <person name="Lopez J.V."/>
        </authorList>
    </citation>
    <scope>NUCLEOTIDE SEQUENCE [LARGE SCALE GENOMIC DNA]</scope>
    <source>
        <strain evidence="1">Kwan_BN1</strain>
    </source>
</reference>
<accession>A0A7J7J5F4</accession>
<keyword evidence="3" id="KW-1185">Reference proteome</keyword>
<dbReference type="SUPFAM" id="SSF57903">
    <property type="entry name" value="FYVE/PHD zinc finger"/>
    <property type="match status" value="1"/>
</dbReference>
<dbReference type="Gene3D" id="3.30.40.10">
    <property type="entry name" value="Zinc/RING finger domain, C3HC4 (zinc finger)"/>
    <property type="match status" value="1"/>
</dbReference>
<dbReference type="Proteomes" id="UP000593567">
    <property type="component" value="Unassembled WGS sequence"/>
</dbReference>